<feature type="non-terminal residue" evidence="1">
    <location>
        <position position="1"/>
    </location>
</feature>
<comment type="caution">
    <text evidence="1">The sequence shown here is derived from an EMBL/GenBank/DDBJ whole genome shotgun (WGS) entry which is preliminary data.</text>
</comment>
<dbReference type="AlphaFoldDB" id="A0A9W7Y7Q3"/>
<dbReference type="EMBL" id="JANBOI010001639">
    <property type="protein sequence ID" value="KAJ1726304.1"/>
    <property type="molecule type" value="Genomic_DNA"/>
</dbReference>
<organism evidence="1 2">
    <name type="scientific">Coemansia biformis</name>
    <dbReference type="NCBI Taxonomy" id="1286918"/>
    <lineage>
        <taxon>Eukaryota</taxon>
        <taxon>Fungi</taxon>
        <taxon>Fungi incertae sedis</taxon>
        <taxon>Zoopagomycota</taxon>
        <taxon>Kickxellomycotina</taxon>
        <taxon>Kickxellomycetes</taxon>
        <taxon>Kickxellales</taxon>
        <taxon>Kickxellaceae</taxon>
        <taxon>Coemansia</taxon>
    </lineage>
</organism>
<reference evidence="1" key="1">
    <citation type="submission" date="2022-07" db="EMBL/GenBank/DDBJ databases">
        <title>Phylogenomic reconstructions and comparative analyses of Kickxellomycotina fungi.</title>
        <authorList>
            <person name="Reynolds N.K."/>
            <person name="Stajich J.E."/>
            <person name="Barry K."/>
            <person name="Grigoriev I.V."/>
            <person name="Crous P."/>
            <person name="Smith M.E."/>
        </authorList>
    </citation>
    <scope>NUCLEOTIDE SEQUENCE</scope>
    <source>
        <strain evidence="1">BCRC 34381</strain>
    </source>
</reference>
<gene>
    <name evidence="1" type="ORF">LPJ61_005276</name>
</gene>
<evidence type="ECO:0000313" key="1">
    <source>
        <dbReference type="EMBL" id="KAJ1726304.1"/>
    </source>
</evidence>
<sequence length="143" mass="15152">PACPCCGSSSGTCRRSAWSPPPARASTSPKSRMYTRCSIWCFSCPPPSRTTMLASSTTSPTLCLRSTSARPILMLVSSASTRSESASVLVRIASISSTLPWTLPTHSRSSPARASPDTCRSTLSSPCCRTCWTTSVLLACRPS</sequence>
<dbReference type="Proteomes" id="UP001143981">
    <property type="component" value="Unassembled WGS sequence"/>
</dbReference>
<proteinExistence type="predicted"/>
<protein>
    <submittedName>
        <fullName evidence="1">Uncharacterized protein</fullName>
    </submittedName>
</protein>
<name>A0A9W7Y7Q3_9FUNG</name>
<evidence type="ECO:0000313" key="2">
    <source>
        <dbReference type="Proteomes" id="UP001143981"/>
    </source>
</evidence>
<keyword evidence="2" id="KW-1185">Reference proteome</keyword>
<accession>A0A9W7Y7Q3</accession>
<feature type="non-terminal residue" evidence="1">
    <location>
        <position position="143"/>
    </location>
</feature>